<feature type="domain" description="TonB-dependent receptor plug" evidence="10">
    <location>
        <begin position="120"/>
        <end position="215"/>
    </location>
</feature>
<keyword evidence="7 8" id="KW-0998">Cell outer membrane</keyword>
<dbReference type="Pfam" id="PF13715">
    <property type="entry name" value="CarbopepD_reg_2"/>
    <property type="match status" value="1"/>
</dbReference>
<evidence type="ECO:0000256" key="1">
    <source>
        <dbReference type="ARBA" id="ARBA00004571"/>
    </source>
</evidence>
<dbReference type="InterPro" id="IPR039426">
    <property type="entry name" value="TonB-dep_rcpt-like"/>
</dbReference>
<name>A0A9C9EM49_UNCW3</name>
<keyword evidence="6 8" id="KW-0472">Membrane</keyword>
<sequence>MKKCFLLTLLLMSFVLGSNLGKIKGKVVDDTGEPLIGVNIIVEGTELGASTDEEGEYLIPFVPAGMHSVTASYIGYNSVTKKDVLVYTTQTSVVNFQLAPTVITMETIVISAERDMVIKTQTQTERTVTAKDIDMLPISDINQIITLQAGVSTSDRGTHIRGGRATEIAYFVDGILTKAPHYGQQSVRINKQAVEEVAITTGGFDAEYGEALSGVINVVTREGSEKFGGLFRYTTDEVFTTDKLNFGYNFYEMSMGGGLLAKSRLRYFLSGEAMLTDAYEAAKYKVPSERTDYKVQGKLSYRLPGARGKITFTNFYSREQFMHYQDIWGDLSFIYHLDHNYGVLRKNYLSTVTLNYMPTKNTMLEAKFGYTKYTRFRAVRDLEAEVAADRQWYEDYIFKANHFPDIIPTLEEDTLKKNYLVDSMMNYYEEMSRRNAASLRNNPYGATGFFYTVGDQRLWRFEYNHDYQGVFSFTSSMGKVHEVKTGVNIIKQYVGWYDNNLPWASLPFWDIYEKDPLKLAAYVQDRMDFEGIIARVGIRFDYFDSKASGLRNPSDITDSTLVQYPPKWRLSPRLGFSMPITERSKLRFNYGHFFQTPTAHNLYRSTEPMVVWLLLHRFNSVLGNPDLTVEKTIAYEIGYENQISDIFAFGFIAYYKDIYDLIQTRKVITLPYPYYQVTNVDYGNVKGIEFTLKKRLYNYWSFDLSYTLQFAKGTASDAWQHYYDIYNSNQGQDPITGEYRLPRIDYWLDFDERHIVNSNVGFAFPEDFSFIPLKNVFTDFIISYHSGFPYTPQDLKGKALGDQNSARLPGYINVDANITKEISLFGLKFSIFGLFYNLFNTEQIISVYSATGKPDDDGGEVSIQIQDFSSISMTSAYYTPQADYNHDGLNTPEELYSEYIAARRVYYNNPFHWKPGFRARVGIGLKF</sequence>
<feature type="chain" id="PRO_5039701584" evidence="9">
    <location>
        <begin position="18"/>
        <end position="927"/>
    </location>
</feature>
<protein>
    <submittedName>
        <fullName evidence="11">TonB-dependent receptor</fullName>
    </submittedName>
</protein>
<evidence type="ECO:0000256" key="2">
    <source>
        <dbReference type="ARBA" id="ARBA00022448"/>
    </source>
</evidence>
<evidence type="ECO:0000256" key="3">
    <source>
        <dbReference type="ARBA" id="ARBA00022452"/>
    </source>
</evidence>
<dbReference type="SUPFAM" id="SSF49464">
    <property type="entry name" value="Carboxypeptidase regulatory domain-like"/>
    <property type="match status" value="1"/>
</dbReference>
<evidence type="ECO:0000256" key="4">
    <source>
        <dbReference type="ARBA" id="ARBA00022692"/>
    </source>
</evidence>
<gene>
    <name evidence="11" type="ORF">ENI34_05495</name>
</gene>
<evidence type="ECO:0000256" key="8">
    <source>
        <dbReference type="PROSITE-ProRule" id="PRU01360"/>
    </source>
</evidence>
<dbReference type="PROSITE" id="PS52016">
    <property type="entry name" value="TONB_DEPENDENT_REC_3"/>
    <property type="match status" value="1"/>
</dbReference>
<comment type="similarity">
    <text evidence="8">Belongs to the TonB-dependent receptor family.</text>
</comment>
<dbReference type="InterPro" id="IPR036942">
    <property type="entry name" value="Beta-barrel_TonB_sf"/>
</dbReference>
<evidence type="ECO:0000256" key="5">
    <source>
        <dbReference type="ARBA" id="ARBA00022729"/>
    </source>
</evidence>
<evidence type="ECO:0000256" key="6">
    <source>
        <dbReference type="ARBA" id="ARBA00023136"/>
    </source>
</evidence>
<dbReference type="SUPFAM" id="SSF56935">
    <property type="entry name" value="Porins"/>
    <property type="match status" value="1"/>
</dbReference>
<proteinExistence type="inferred from homology"/>
<dbReference type="GO" id="GO:0015344">
    <property type="term" value="F:siderophore uptake transmembrane transporter activity"/>
    <property type="evidence" value="ECO:0007669"/>
    <property type="project" value="TreeGrafter"/>
</dbReference>
<comment type="subcellular location">
    <subcellularLocation>
        <location evidence="1 8">Cell outer membrane</location>
        <topology evidence="1 8">Multi-pass membrane protein</topology>
    </subcellularLocation>
</comment>
<feature type="signal peptide" evidence="9">
    <location>
        <begin position="1"/>
        <end position="17"/>
    </location>
</feature>
<evidence type="ECO:0000313" key="11">
    <source>
        <dbReference type="EMBL" id="HEC78584.1"/>
    </source>
</evidence>
<dbReference type="AlphaFoldDB" id="A0A9C9EM49"/>
<dbReference type="InterPro" id="IPR037066">
    <property type="entry name" value="Plug_dom_sf"/>
</dbReference>
<organism evidence="11 12">
    <name type="scientific">candidate division WOR-3 bacterium</name>
    <dbReference type="NCBI Taxonomy" id="2052148"/>
    <lineage>
        <taxon>Bacteria</taxon>
        <taxon>Bacteria division WOR-3</taxon>
    </lineage>
</organism>
<keyword evidence="11" id="KW-0675">Receptor</keyword>
<dbReference type="Gene3D" id="2.40.170.20">
    <property type="entry name" value="TonB-dependent receptor, beta-barrel domain"/>
    <property type="match status" value="1"/>
</dbReference>
<dbReference type="GO" id="GO:0009279">
    <property type="term" value="C:cell outer membrane"/>
    <property type="evidence" value="ECO:0007669"/>
    <property type="project" value="UniProtKB-SubCell"/>
</dbReference>
<keyword evidence="2 8" id="KW-0813">Transport</keyword>
<dbReference type="Pfam" id="PF07715">
    <property type="entry name" value="Plug"/>
    <property type="match status" value="1"/>
</dbReference>
<evidence type="ECO:0000256" key="9">
    <source>
        <dbReference type="SAM" id="SignalP"/>
    </source>
</evidence>
<evidence type="ECO:0000259" key="10">
    <source>
        <dbReference type="Pfam" id="PF07715"/>
    </source>
</evidence>
<keyword evidence="3 8" id="KW-1134">Transmembrane beta strand</keyword>
<dbReference type="Gene3D" id="2.170.130.10">
    <property type="entry name" value="TonB-dependent receptor, plug domain"/>
    <property type="match status" value="1"/>
</dbReference>
<keyword evidence="5 9" id="KW-0732">Signal</keyword>
<evidence type="ECO:0000313" key="12">
    <source>
        <dbReference type="Proteomes" id="UP000885826"/>
    </source>
</evidence>
<evidence type="ECO:0000256" key="7">
    <source>
        <dbReference type="ARBA" id="ARBA00023237"/>
    </source>
</evidence>
<accession>A0A9C9EM49</accession>
<reference evidence="11" key="1">
    <citation type="journal article" date="2020" name="mSystems">
        <title>Genome- and Community-Level Interaction Insights into Carbon Utilization and Element Cycling Functions of Hydrothermarchaeota in Hydrothermal Sediment.</title>
        <authorList>
            <person name="Zhou Z."/>
            <person name="Liu Y."/>
            <person name="Xu W."/>
            <person name="Pan J."/>
            <person name="Luo Z.H."/>
            <person name="Li M."/>
        </authorList>
    </citation>
    <scope>NUCLEOTIDE SEQUENCE</scope>
    <source>
        <strain evidence="11">HyVt-388</strain>
    </source>
</reference>
<dbReference type="PANTHER" id="PTHR30069">
    <property type="entry name" value="TONB-DEPENDENT OUTER MEMBRANE RECEPTOR"/>
    <property type="match status" value="1"/>
</dbReference>
<dbReference type="Gene3D" id="2.60.40.1120">
    <property type="entry name" value="Carboxypeptidase-like, regulatory domain"/>
    <property type="match status" value="1"/>
</dbReference>
<keyword evidence="4 8" id="KW-0812">Transmembrane</keyword>
<dbReference type="EMBL" id="DRIG01000061">
    <property type="protein sequence ID" value="HEC78584.1"/>
    <property type="molecule type" value="Genomic_DNA"/>
</dbReference>
<comment type="caution">
    <text evidence="11">The sequence shown here is derived from an EMBL/GenBank/DDBJ whole genome shotgun (WGS) entry which is preliminary data.</text>
</comment>
<dbReference type="Proteomes" id="UP000885826">
    <property type="component" value="Unassembled WGS sequence"/>
</dbReference>
<dbReference type="InterPro" id="IPR008969">
    <property type="entry name" value="CarboxyPept-like_regulatory"/>
</dbReference>
<dbReference type="GO" id="GO:0044718">
    <property type="term" value="P:siderophore transmembrane transport"/>
    <property type="evidence" value="ECO:0007669"/>
    <property type="project" value="TreeGrafter"/>
</dbReference>
<dbReference type="PANTHER" id="PTHR30069:SF29">
    <property type="entry name" value="HEMOGLOBIN AND HEMOGLOBIN-HAPTOGLOBIN-BINDING PROTEIN 1-RELATED"/>
    <property type="match status" value="1"/>
</dbReference>
<dbReference type="InterPro" id="IPR012910">
    <property type="entry name" value="Plug_dom"/>
</dbReference>